<dbReference type="Proteomes" id="UP000286134">
    <property type="component" value="Unassembled WGS sequence"/>
</dbReference>
<sequence>MHASEIVELVVQCAQFVTQVAVEAPKYSTPEATINLEGQSAPHYEIKSPGFGQKARKTFEKYKKRDRAHMVELTTEDEISEISISRSNRFKDDYDDIASLL</sequence>
<dbReference type="EMBL" id="MCFK01004092">
    <property type="protein sequence ID" value="RKF61571.1"/>
    <property type="molecule type" value="Genomic_DNA"/>
</dbReference>
<comment type="caution">
    <text evidence="1">The sequence shown here is derived from an EMBL/GenBank/DDBJ whole genome shotgun (WGS) entry which is preliminary data.</text>
</comment>
<gene>
    <name evidence="1" type="ORF">OnM2_040044</name>
</gene>
<accession>A0A420HVU4</accession>
<evidence type="ECO:0000313" key="1">
    <source>
        <dbReference type="EMBL" id="RKF61571.1"/>
    </source>
</evidence>
<organism evidence="1 2">
    <name type="scientific">Erysiphe neolycopersici</name>
    <dbReference type="NCBI Taxonomy" id="212602"/>
    <lineage>
        <taxon>Eukaryota</taxon>
        <taxon>Fungi</taxon>
        <taxon>Dikarya</taxon>
        <taxon>Ascomycota</taxon>
        <taxon>Pezizomycotina</taxon>
        <taxon>Leotiomycetes</taxon>
        <taxon>Erysiphales</taxon>
        <taxon>Erysiphaceae</taxon>
        <taxon>Erysiphe</taxon>
    </lineage>
</organism>
<reference evidence="1 2" key="1">
    <citation type="journal article" date="2018" name="BMC Genomics">
        <title>Comparative genome analyses reveal sequence features reflecting distinct modes of host-adaptation between dicot and monocot powdery mildew.</title>
        <authorList>
            <person name="Wu Y."/>
            <person name="Ma X."/>
            <person name="Pan Z."/>
            <person name="Kale S.D."/>
            <person name="Song Y."/>
            <person name="King H."/>
            <person name="Zhang Q."/>
            <person name="Presley C."/>
            <person name="Deng X."/>
            <person name="Wei C.I."/>
            <person name="Xiao S."/>
        </authorList>
    </citation>
    <scope>NUCLEOTIDE SEQUENCE [LARGE SCALE GENOMIC DNA]</scope>
    <source>
        <strain evidence="1">UMSG2</strain>
    </source>
</reference>
<keyword evidence="2" id="KW-1185">Reference proteome</keyword>
<name>A0A420HVU4_9PEZI</name>
<dbReference type="OrthoDB" id="5503485at2759"/>
<proteinExistence type="predicted"/>
<evidence type="ECO:0000313" key="2">
    <source>
        <dbReference type="Proteomes" id="UP000286134"/>
    </source>
</evidence>
<dbReference type="AlphaFoldDB" id="A0A420HVU4"/>
<protein>
    <submittedName>
        <fullName evidence="1">Uncharacterized protein</fullName>
    </submittedName>
</protein>